<evidence type="ECO:0000259" key="4">
    <source>
        <dbReference type="PROSITE" id="PS50949"/>
    </source>
</evidence>
<dbReference type="Gene3D" id="1.10.10.10">
    <property type="entry name" value="Winged helix-like DNA-binding domain superfamily/Winged helix DNA-binding domain"/>
    <property type="match status" value="1"/>
</dbReference>
<evidence type="ECO:0000256" key="3">
    <source>
        <dbReference type="ARBA" id="ARBA00023163"/>
    </source>
</evidence>
<dbReference type="GO" id="GO:0003700">
    <property type="term" value="F:DNA-binding transcription factor activity"/>
    <property type="evidence" value="ECO:0007669"/>
    <property type="project" value="InterPro"/>
</dbReference>
<keyword evidence="3" id="KW-0804">Transcription</keyword>
<comment type="caution">
    <text evidence="5">The sequence shown here is derived from an EMBL/GenBank/DDBJ whole genome shotgun (WGS) entry which is preliminary data.</text>
</comment>
<dbReference type="RefSeq" id="WP_038372021.1">
    <property type="nucleotide sequence ID" value="NZ_BAAAOW010000003.1"/>
</dbReference>
<dbReference type="Gene3D" id="1.20.120.530">
    <property type="entry name" value="GntR ligand-binding domain-like"/>
    <property type="match status" value="1"/>
</dbReference>
<dbReference type="AlphaFoldDB" id="Z9JTC0"/>
<dbReference type="OrthoDB" id="4164516at2"/>
<dbReference type="InterPro" id="IPR008920">
    <property type="entry name" value="TF_FadR/GntR_C"/>
</dbReference>
<gene>
    <name evidence="5" type="ORF">BF93_16720</name>
</gene>
<dbReference type="HOGENOM" id="CLU_017584_9_4_11"/>
<dbReference type="SUPFAM" id="SSF46785">
    <property type="entry name" value="Winged helix' DNA-binding domain"/>
    <property type="match status" value="1"/>
</dbReference>
<evidence type="ECO:0000256" key="1">
    <source>
        <dbReference type="ARBA" id="ARBA00023015"/>
    </source>
</evidence>
<dbReference type="SMART" id="SM00895">
    <property type="entry name" value="FCD"/>
    <property type="match status" value="1"/>
</dbReference>
<organism evidence="5 6">
    <name type="scientific">Brachybacterium phenoliresistens</name>
    <dbReference type="NCBI Taxonomy" id="396014"/>
    <lineage>
        <taxon>Bacteria</taxon>
        <taxon>Bacillati</taxon>
        <taxon>Actinomycetota</taxon>
        <taxon>Actinomycetes</taxon>
        <taxon>Micrococcales</taxon>
        <taxon>Dermabacteraceae</taxon>
        <taxon>Brachybacterium</taxon>
    </lineage>
</organism>
<dbReference type="SUPFAM" id="SSF48008">
    <property type="entry name" value="GntR ligand-binding domain-like"/>
    <property type="match status" value="1"/>
</dbReference>
<proteinExistence type="predicted"/>
<dbReference type="EMBL" id="JDYK01000007">
    <property type="protein sequence ID" value="EWS81449.1"/>
    <property type="molecule type" value="Genomic_DNA"/>
</dbReference>
<keyword evidence="6" id="KW-1185">Reference proteome</keyword>
<dbReference type="PROSITE" id="PS50949">
    <property type="entry name" value="HTH_GNTR"/>
    <property type="match status" value="1"/>
</dbReference>
<evidence type="ECO:0000313" key="5">
    <source>
        <dbReference type="EMBL" id="EWS81449.1"/>
    </source>
</evidence>
<feature type="domain" description="HTH gntR-type" evidence="4">
    <location>
        <begin position="3"/>
        <end position="70"/>
    </location>
</feature>
<sequence>MAIGMHRDVLDDIGGRIAAGELPPGEVLTLSGIEEALGASRTVVREAVRVLESLGMVTSRRRVGVTVQPREQWDAFSPQLIGWNLRGPFRQRQLEALAELRVAAEPMASLLAARRATAAQRAELRRLAEVLVDLGGRGLGDTEPYLEADVAFHELLLAASGNPQLAALARPVQAVLEGRTRLGLTPPIPVPGTLEEHMRLALAIAEGDEDAAERHSRSHMRTVWGEVAAPEA</sequence>
<dbReference type="Proteomes" id="UP000023067">
    <property type="component" value="Unassembled WGS sequence"/>
</dbReference>
<dbReference type="InterPro" id="IPR000524">
    <property type="entry name" value="Tscrpt_reg_HTH_GntR"/>
</dbReference>
<evidence type="ECO:0000256" key="2">
    <source>
        <dbReference type="ARBA" id="ARBA00023125"/>
    </source>
</evidence>
<dbReference type="SMART" id="SM00345">
    <property type="entry name" value="HTH_GNTR"/>
    <property type="match status" value="1"/>
</dbReference>
<dbReference type="PANTHER" id="PTHR43537">
    <property type="entry name" value="TRANSCRIPTIONAL REGULATOR, GNTR FAMILY"/>
    <property type="match status" value="1"/>
</dbReference>
<dbReference type="GO" id="GO:0003677">
    <property type="term" value="F:DNA binding"/>
    <property type="evidence" value="ECO:0007669"/>
    <property type="project" value="UniProtKB-KW"/>
</dbReference>
<dbReference type="STRING" id="396014.BF93_16720"/>
<dbReference type="InterPro" id="IPR036388">
    <property type="entry name" value="WH-like_DNA-bd_sf"/>
</dbReference>
<dbReference type="Pfam" id="PF07729">
    <property type="entry name" value="FCD"/>
    <property type="match status" value="1"/>
</dbReference>
<keyword evidence="1" id="KW-0805">Transcription regulation</keyword>
<dbReference type="PATRIC" id="fig|396014.3.peg.1688"/>
<dbReference type="eggNOG" id="COG2186">
    <property type="taxonomic scope" value="Bacteria"/>
</dbReference>
<dbReference type="InterPro" id="IPR011711">
    <property type="entry name" value="GntR_C"/>
</dbReference>
<evidence type="ECO:0000313" key="6">
    <source>
        <dbReference type="Proteomes" id="UP000023067"/>
    </source>
</evidence>
<keyword evidence="2" id="KW-0238">DNA-binding</keyword>
<reference evidence="5 6" key="1">
    <citation type="submission" date="2014-02" db="EMBL/GenBank/DDBJ databases">
        <title>Genome sequence of Brachybacterium phenoliresistens strain W13A50.</title>
        <authorList>
            <person name="Wang X."/>
        </authorList>
    </citation>
    <scope>NUCLEOTIDE SEQUENCE [LARGE SCALE GENOMIC DNA]</scope>
    <source>
        <strain evidence="5 6">W13A50</strain>
    </source>
</reference>
<name>Z9JTC0_9MICO</name>
<dbReference type="Pfam" id="PF00392">
    <property type="entry name" value="GntR"/>
    <property type="match status" value="1"/>
</dbReference>
<accession>Z9JTC0</accession>
<dbReference type="PANTHER" id="PTHR43537:SF44">
    <property type="entry name" value="GNTR FAMILY REGULATORY PROTEIN"/>
    <property type="match status" value="1"/>
</dbReference>
<protein>
    <submittedName>
        <fullName evidence="5">Transcriptional regulator</fullName>
    </submittedName>
</protein>
<dbReference type="InterPro" id="IPR036390">
    <property type="entry name" value="WH_DNA-bd_sf"/>
</dbReference>